<gene>
    <name evidence="1" type="ORF">GMARGA_LOCUS34692</name>
</gene>
<name>A0ABN7WTC8_GIGMA</name>
<dbReference type="EMBL" id="CAJVQB010061710">
    <property type="protein sequence ID" value="CAG8839972.1"/>
    <property type="molecule type" value="Genomic_DNA"/>
</dbReference>
<dbReference type="Proteomes" id="UP000789901">
    <property type="component" value="Unassembled WGS sequence"/>
</dbReference>
<evidence type="ECO:0000313" key="2">
    <source>
        <dbReference type="Proteomes" id="UP000789901"/>
    </source>
</evidence>
<accession>A0ABN7WTC8</accession>
<keyword evidence="2" id="KW-1185">Reference proteome</keyword>
<protein>
    <submittedName>
        <fullName evidence="1">41758_t:CDS:1</fullName>
    </submittedName>
</protein>
<evidence type="ECO:0000313" key="1">
    <source>
        <dbReference type="EMBL" id="CAG8839972.1"/>
    </source>
</evidence>
<sequence length="53" mass="6056">AVSETSNIFDIIDETSNASSSLWSDIWKFFAKEKKEKLLLQNANIVQKLNILN</sequence>
<reference evidence="1 2" key="1">
    <citation type="submission" date="2021-06" db="EMBL/GenBank/DDBJ databases">
        <authorList>
            <person name="Kallberg Y."/>
            <person name="Tangrot J."/>
            <person name="Rosling A."/>
        </authorList>
    </citation>
    <scope>NUCLEOTIDE SEQUENCE [LARGE SCALE GENOMIC DNA]</scope>
    <source>
        <strain evidence="1 2">120-4 pot B 10/14</strain>
    </source>
</reference>
<organism evidence="1 2">
    <name type="scientific">Gigaspora margarita</name>
    <dbReference type="NCBI Taxonomy" id="4874"/>
    <lineage>
        <taxon>Eukaryota</taxon>
        <taxon>Fungi</taxon>
        <taxon>Fungi incertae sedis</taxon>
        <taxon>Mucoromycota</taxon>
        <taxon>Glomeromycotina</taxon>
        <taxon>Glomeromycetes</taxon>
        <taxon>Diversisporales</taxon>
        <taxon>Gigasporaceae</taxon>
        <taxon>Gigaspora</taxon>
    </lineage>
</organism>
<comment type="caution">
    <text evidence="1">The sequence shown here is derived from an EMBL/GenBank/DDBJ whole genome shotgun (WGS) entry which is preliminary data.</text>
</comment>
<feature type="non-terminal residue" evidence="1">
    <location>
        <position position="1"/>
    </location>
</feature>
<proteinExistence type="predicted"/>